<protein>
    <submittedName>
        <fullName evidence="10">Inner membrane ABC transporter permease protein YcjP</fullName>
    </submittedName>
</protein>
<gene>
    <name evidence="10" type="ORF">AVDCRST_MAG35-1993</name>
</gene>
<evidence type="ECO:0000256" key="8">
    <source>
        <dbReference type="SAM" id="MobiDB-lite"/>
    </source>
</evidence>
<dbReference type="InterPro" id="IPR000515">
    <property type="entry name" value="MetI-like"/>
</dbReference>
<feature type="transmembrane region" description="Helical" evidence="7">
    <location>
        <begin position="121"/>
        <end position="142"/>
    </location>
</feature>
<evidence type="ECO:0000256" key="2">
    <source>
        <dbReference type="ARBA" id="ARBA00022448"/>
    </source>
</evidence>
<feature type="transmembrane region" description="Helical" evidence="7">
    <location>
        <begin position="182"/>
        <end position="203"/>
    </location>
</feature>
<evidence type="ECO:0000256" key="4">
    <source>
        <dbReference type="ARBA" id="ARBA00022692"/>
    </source>
</evidence>
<evidence type="ECO:0000256" key="3">
    <source>
        <dbReference type="ARBA" id="ARBA00022475"/>
    </source>
</evidence>
<feature type="compositionally biased region" description="Low complexity" evidence="8">
    <location>
        <begin position="18"/>
        <end position="28"/>
    </location>
</feature>
<keyword evidence="5 7" id="KW-1133">Transmembrane helix</keyword>
<evidence type="ECO:0000256" key="7">
    <source>
        <dbReference type="RuleBase" id="RU363032"/>
    </source>
</evidence>
<sequence length="323" mass="34264">MADLAPARPAPPAPSGGPPAVSSGSPGRRGPRPRRWTRDAVENRAIAVLRPLVIAALLAFTLFPFYYMALLSVRDLSALVAAPARLLPALSELTVATYADVLAPTAEGGQGFLRLIANSGVIALGTVALTLLFAIPGAYAVSRLRFPGRRHVDALFLAVYLFPSILLAVPLFVFFTRAGLRGALGALLLVYVSQTVAVSIYVLRNYFATIPASVEEAAAIDGASRWVTLRRITLPLAAPAIVSNALFVFMIAWNEFLFALLFLVEDRPRWTVSLGLSQLAGSIEVPTTVLMAGSVILTLPIVVLFFASERLLTGGLTAGAEKG</sequence>
<dbReference type="AlphaFoldDB" id="A0A6J4PQR9"/>
<dbReference type="EMBL" id="CADCUY010000422">
    <property type="protein sequence ID" value="CAA9421120.1"/>
    <property type="molecule type" value="Genomic_DNA"/>
</dbReference>
<dbReference type="InterPro" id="IPR050901">
    <property type="entry name" value="BP-dep_ABC_trans_perm"/>
</dbReference>
<dbReference type="PANTHER" id="PTHR32243">
    <property type="entry name" value="MALTOSE TRANSPORT SYSTEM PERMEASE-RELATED"/>
    <property type="match status" value="1"/>
</dbReference>
<keyword evidence="2 7" id="KW-0813">Transport</keyword>
<evidence type="ECO:0000313" key="10">
    <source>
        <dbReference type="EMBL" id="CAA9421120.1"/>
    </source>
</evidence>
<dbReference type="GO" id="GO:0055085">
    <property type="term" value="P:transmembrane transport"/>
    <property type="evidence" value="ECO:0007669"/>
    <property type="project" value="InterPro"/>
</dbReference>
<evidence type="ECO:0000256" key="6">
    <source>
        <dbReference type="ARBA" id="ARBA00023136"/>
    </source>
</evidence>
<evidence type="ECO:0000256" key="1">
    <source>
        <dbReference type="ARBA" id="ARBA00004651"/>
    </source>
</evidence>
<reference evidence="10" key="1">
    <citation type="submission" date="2020-02" db="EMBL/GenBank/DDBJ databases">
        <authorList>
            <person name="Meier V. D."/>
        </authorList>
    </citation>
    <scope>NUCLEOTIDE SEQUENCE</scope>
    <source>
        <strain evidence="10">AVDCRST_MAG35</strain>
    </source>
</reference>
<accession>A0A6J4PQR9</accession>
<feature type="transmembrane region" description="Helical" evidence="7">
    <location>
        <begin position="234"/>
        <end position="263"/>
    </location>
</feature>
<feature type="transmembrane region" description="Helical" evidence="7">
    <location>
        <begin position="154"/>
        <end position="176"/>
    </location>
</feature>
<dbReference type="PANTHER" id="PTHR32243:SF18">
    <property type="entry name" value="INNER MEMBRANE ABC TRANSPORTER PERMEASE PROTEIN YCJP"/>
    <property type="match status" value="1"/>
</dbReference>
<evidence type="ECO:0000256" key="5">
    <source>
        <dbReference type="ARBA" id="ARBA00022989"/>
    </source>
</evidence>
<proteinExistence type="inferred from homology"/>
<keyword evidence="6 7" id="KW-0472">Membrane</keyword>
<name>A0A6J4PQR9_9ACTN</name>
<evidence type="ECO:0000259" key="9">
    <source>
        <dbReference type="PROSITE" id="PS50928"/>
    </source>
</evidence>
<dbReference type="InterPro" id="IPR035906">
    <property type="entry name" value="MetI-like_sf"/>
</dbReference>
<dbReference type="Pfam" id="PF00528">
    <property type="entry name" value="BPD_transp_1"/>
    <property type="match status" value="1"/>
</dbReference>
<dbReference type="GO" id="GO:0005886">
    <property type="term" value="C:plasma membrane"/>
    <property type="evidence" value="ECO:0007669"/>
    <property type="project" value="UniProtKB-SubCell"/>
</dbReference>
<dbReference type="Gene3D" id="1.10.3720.10">
    <property type="entry name" value="MetI-like"/>
    <property type="match status" value="1"/>
</dbReference>
<organism evidence="10">
    <name type="scientific">uncultured Quadrisphaera sp</name>
    <dbReference type="NCBI Taxonomy" id="904978"/>
    <lineage>
        <taxon>Bacteria</taxon>
        <taxon>Bacillati</taxon>
        <taxon>Actinomycetota</taxon>
        <taxon>Actinomycetes</taxon>
        <taxon>Kineosporiales</taxon>
        <taxon>Kineosporiaceae</taxon>
        <taxon>Quadrisphaera</taxon>
        <taxon>environmental samples</taxon>
    </lineage>
</organism>
<comment type="subcellular location">
    <subcellularLocation>
        <location evidence="1 7">Cell membrane</location>
        <topology evidence="1 7">Multi-pass membrane protein</topology>
    </subcellularLocation>
</comment>
<feature type="domain" description="ABC transmembrane type-1" evidence="9">
    <location>
        <begin position="116"/>
        <end position="308"/>
    </location>
</feature>
<dbReference type="PROSITE" id="PS50928">
    <property type="entry name" value="ABC_TM1"/>
    <property type="match status" value="1"/>
</dbReference>
<feature type="region of interest" description="Disordered" evidence="8">
    <location>
        <begin position="1"/>
        <end position="36"/>
    </location>
</feature>
<feature type="transmembrane region" description="Helical" evidence="7">
    <location>
        <begin position="45"/>
        <end position="67"/>
    </location>
</feature>
<feature type="compositionally biased region" description="Pro residues" evidence="8">
    <location>
        <begin position="8"/>
        <end position="17"/>
    </location>
</feature>
<dbReference type="SUPFAM" id="SSF161098">
    <property type="entry name" value="MetI-like"/>
    <property type="match status" value="1"/>
</dbReference>
<dbReference type="CDD" id="cd06261">
    <property type="entry name" value="TM_PBP2"/>
    <property type="match status" value="1"/>
</dbReference>
<feature type="transmembrane region" description="Helical" evidence="7">
    <location>
        <begin position="283"/>
        <end position="307"/>
    </location>
</feature>
<comment type="similarity">
    <text evidence="7">Belongs to the binding-protein-dependent transport system permease family.</text>
</comment>
<keyword evidence="4 7" id="KW-0812">Transmembrane</keyword>
<keyword evidence="3" id="KW-1003">Cell membrane</keyword>